<dbReference type="InterPro" id="IPR000674">
    <property type="entry name" value="Ald_Oxase/Xan_DH_a/b"/>
</dbReference>
<dbReference type="Gene3D" id="3.30.365.10">
    <property type="entry name" value="Aldehyde oxidase/xanthine dehydrogenase, molybdopterin binding domain"/>
    <property type="match status" value="4"/>
</dbReference>
<protein>
    <submittedName>
        <fullName evidence="2">Molybdopterin cofactor-binding domain-containing protein</fullName>
    </submittedName>
</protein>
<dbReference type="Pfam" id="PF20256">
    <property type="entry name" value="MoCoBD_2"/>
    <property type="match status" value="1"/>
</dbReference>
<dbReference type="SUPFAM" id="SSF56003">
    <property type="entry name" value="Molybdenum cofactor-binding domain"/>
    <property type="match status" value="2"/>
</dbReference>
<dbReference type="PROSITE" id="PS51318">
    <property type="entry name" value="TAT"/>
    <property type="match status" value="1"/>
</dbReference>
<dbReference type="RefSeq" id="WP_379659236.1">
    <property type="nucleotide sequence ID" value="NZ_BAAAUS010000008.1"/>
</dbReference>
<dbReference type="InterPro" id="IPR006311">
    <property type="entry name" value="TAT_signal"/>
</dbReference>
<dbReference type="PIRSF" id="PIRSF036389">
    <property type="entry name" value="IOR_B"/>
    <property type="match status" value="1"/>
</dbReference>
<organism evidence="2 3">
    <name type="scientific">Pseudonocardia yunnanensis</name>
    <dbReference type="NCBI Taxonomy" id="58107"/>
    <lineage>
        <taxon>Bacteria</taxon>
        <taxon>Bacillati</taxon>
        <taxon>Actinomycetota</taxon>
        <taxon>Actinomycetes</taxon>
        <taxon>Pseudonocardiales</taxon>
        <taxon>Pseudonocardiaceae</taxon>
        <taxon>Pseudonocardia</taxon>
    </lineage>
</organism>
<evidence type="ECO:0000313" key="3">
    <source>
        <dbReference type="Proteomes" id="UP001597114"/>
    </source>
</evidence>
<comment type="caution">
    <text evidence="2">The sequence shown here is derived from an EMBL/GenBank/DDBJ whole genome shotgun (WGS) entry which is preliminary data.</text>
</comment>
<dbReference type="InterPro" id="IPR037165">
    <property type="entry name" value="AldOxase/xan_DH_Mopterin-bd_sf"/>
</dbReference>
<gene>
    <name evidence="2" type="ORF">ACFSJD_27080</name>
</gene>
<evidence type="ECO:0000313" key="2">
    <source>
        <dbReference type="EMBL" id="MFD1521192.1"/>
    </source>
</evidence>
<dbReference type="PANTHER" id="PTHR47495">
    <property type="entry name" value="ALDEHYDE DEHYDROGENASE"/>
    <property type="match status" value="1"/>
</dbReference>
<dbReference type="Pfam" id="PF02738">
    <property type="entry name" value="MoCoBD_1"/>
    <property type="match status" value="1"/>
</dbReference>
<dbReference type="Gene3D" id="3.90.1170.50">
    <property type="entry name" value="Aldehyde oxidase/xanthine dehydrogenase, a/b hammerhead"/>
    <property type="match status" value="1"/>
</dbReference>
<proteinExistence type="predicted"/>
<dbReference type="InterPro" id="IPR012368">
    <property type="entry name" value="OxRdtase_Mopterin-bd_su_IorB"/>
</dbReference>
<evidence type="ECO:0000259" key="1">
    <source>
        <dbReference type="SMART" id="SM01008"/>
    </source>
</evidence>
<sequence>MASPTTDDPMRGRHRTVQPGLRDAVFGRRKFLVYLAAGSTLTVAAKLGIDTFAPGSASAVPTPSLPQPADLQDLGDVLILSGKPTEALLFTVEITEDGRVRAELPRMEVGQGLTTAVAMLVAEELDIPLDQVDMPLAPARPELLFNQLTGGSNSIRSVYGPVRAAAAAARARLQAAAADRWGVPADGLNTENGRVVATDGRSAGYGELTRLAASLPIRELVARPKPPSEFKLVGTPQPRVDARAMVTGAFTYTLDLDIPDATPAMVRRPPTINGTVDEVHNEDDVRAMPGVLDVAVIETGVAVVGETFGQALDAVTALDVSWGPGTVDDLSDEGIRDALRKTTLPLIPPISLPNQMDFEFDWAPISHAPMETNSAVADVRGGKAEVWGGMKSPIVAQQQIAKELGLLPGNVTCHVVQAGGSFGRRLFWDGPLEAARISKATGRVIKLMWSRTDDMRHGRARPAAHHRFRATLGPDTVLRLEHHTAFVETDWTHGLGEILSATAAELPGGNFGFAQTVFMLTVKSPYNFGAVEQVLTEAPIKMHTGAWRSVYSVSSRCGEEIVVDAVAEKLGKDPYEFRRAFLKNDAQRAVLDKVAEEGDWGRSLDDGFAQGIAFHEEYRSRTACLVEIDGRDPHAPRVTKAVIAGDYGLPINPRGLKAQLLSGLTDAISVTLQAGLHIDKGLPLEGSYSQFHYARQANSPTDVQIFILPGEGEPGGAGELGVPAAAGAIANAYARATGIAPRSFPINFPVDFEPFPR</sequence>
<dbReference type="InterPro" id="IPR052516">
    <property type="entry name" value="N-heterocyclic_Hydroxylase"/>
</dbReference>
<dbReference type="InterPro" id="IPR046867">
    <property type="entry name" value="AldOxase/xan_DH_MoCoBD2"/>
</dbReference>
<keyword evidence="3" id="KW-1185">Reference proteome</keyword>
<dbReference type="PANTHER" id="PTHR47495:SF1">
    <property type="entry name" value="BLL3820 PROTEIN"/>
    <property type="match status" value="1"/>
</dbReference>
<accession>A0ABW4F2P5</accession>
<name>A0ABW4F2P5_9PSEU</name>
<dbReference type="EMBL" id="JBHUCO010000031">
    <property type="protein sequence ID" value="MFD1521192.1"/>
    <property type="molecule type" value="Genomic_DNA"/>
</dbReference>
<feature type="domain" description="Aldehyde oxidase/xanthine dehydrogenase a/b hammerhead" evidence="1">
    <location>
        <begin position="247"/>
        <end position="326"/>
    </location>
</feature>
<reference evidence="3" key="1">
    <citation type="journal article" date="2019" name="Int. J. Syst. Evol. Microbiol.">
        <title>The Global Catalogue of Microorganisms (GCM) 10K type strain sequencing project: providing services to taxonomists for standard genome sequencing and annotation.</title>
        <authorList>
            <consortium name="The Broad Institute Genomics Platform"/>
            <consortium name="The Broad Institute Genome Sequencing Center for Infectious Disease"/>
            <person name="Wu L."/>
            <person name="Ma J."/>
        </authorList>
    </citation>
    <scope>NUCLEOTIDE SEQUENCE [LARGE SCALE GENOMIC DNA]</scope>
    <source>
        <strain evidence="3">CCM 7043</strain>
    </source>
</reference>
<dbReference type="Proteomes" id="UP001597114">
    <property type="component" value="Unassembled WGS sequence"/>
</dbReference>
<dbReference type="InterPro" id="IPR008274">
    <property type="entry name" value="AldOxase/xan_DH_MoCoBD1"/>
</dbReference>
<dbReference type="SMART" id="SM01008">
    <property type="entry name" value="Ald_Xan_dh_C"/>
    <property type="match status" value="1"/>
</dbReference>